<organism evidence="2 3">
    <name type="scientific">Streptomyces kaempferi</name>
    <dbReference type="NCBI Taxonomy" id="333725"/>
    <lineage>
        <taxon>Bacteria</taxon>
        <taxon>Bacillati</taxon>
        <taxon>Actinomycetota</taxon>
        <taxon>Actinomycetes</taxon>
        <taxon>Kitasatosporales</taxon>
        <taxon>Streptomycetaceae</taxon>
        <taxon>Streptomyces</taxon>
    </lineage>
</organism>
<dbReference type="PANTHER" id="PTHR38432:SF1">
    <property type="entry name" value="TELA-LIKE PROTEIN SAOUHSC_01408"/>
    <property type="match status" value="1"/>
</dbReference>
<dbReference type="PANTHER" id="PTHR38432">
    <property type="entry name" value="TELA-LIKE PROTEIN SAOUHSC_01408"/>
    <property type="match status" value="1"/>
</dbReference>
<dbReference type="InterPro" id="IPR008863">
    <property type="entry name" value="Toxic_anion-R_TelA"/>
</dbReference>
<dbReference type="Pfam" id="PF05816">
    <property type="entry name" value="TelA"/>
    <property type="match status" value="1"/>
</dbReference>
<proteinExistence type="inferred from homology"/>
<dbReference type="EMBL" id="JBHTMM010000003">
    <property type="protein sequence ID" value="MFD1305027.1"/>
    <property type="molecule type" value="Genomic_DNA"/>
</dbReference>
<evidence type="ECO:0000256" key="1">
    <source>
        <dbReference type="ARBA" id="ARBA00005541"/>
    </source>
</evidence>
<protein>
    <submittedName>
        <fullName evidence="2">Toxic anion resistance protein</fullName>
    </submittedName>
</protein>
<dbReference type="RefSeq" id="WP_168529967.1">
    <property type="nucleotide sequence ID" value="NZ_JBHSKH010000008.1"/>
</dbReference>
<comment type="caution">
    <text evidence="2">The sequence shown here is derived from an EMBL/GenBank/DDBJ whole genome shotgun (WGS) entry which is preliminary data.</text>
</comment>
<gene>
    <name evidence="2" type="ORF">ACFQ5X_04100</name>
</gene>
<accession>A0ABW3X5V9</accession>
<keyword evidence="3" id="KW-1185">Reference proteome</keyword>
<dbReference type="Proteomes" id="UP001597058">
    <property type="component" value="Unassembled WGS sequence"/>
</dbReference>
<evidence type="ECO:0000313" key="2">
    <source>
        <dbReference type="EMBL" id="MFD1305027.1"/>
    </source>
</evidence>
<name>A0ABW3X5V9_9ACTN</name>
<reference evidence="3" key="1">
    <citation type="journal article" date="2019" name="Int. J. Syst. Evol. Microbiol.">
        <title>The Global Catalogue of Microorganisms (GCM) 10K type strain sequencing project: providing services to taxonomists for standard genome sequencing and annotation.</title>
        <authorList>
            <consortium name="The Broad Institute Genomics Platform"/>
            <consortium name="The Broad Institute Genome Sequencing Center for Infectious Disease"/>
            <person name="Wu L."/>
            <person name="Ma J."/>
        </authorList>
    </citation>
    <scope>NUCLEOTIDE SEQUENCE [LARGE SCALE GENOMIC DNA]</scope>
    <source>
        <strain evidence="3">CGMCC 4.7020</strain>
    </source>
</reference>
<evidence type="ECO:0000313" key="3">
    <source>
        <dbReference type="Proteomes" id="UP001597058"/>
    </source>
</evidence>
<comment type="similarity">
    <text evidence="1">Belongs to the TelA family.</text>
</comment>
<sequence>MSIEDTFTLTPPEAVAPVPREKAGGLVPVDPSVQDEMARRAAEYIGGLASLDARSPEFAGKVGEIAGLGASEMRGAAAQSNRMLERTLRSLPSKGEDAQSHVAGSLVELRRVVEDLDPRDLPASKGRKLLSRLPGGNKLRDHVAKYASSQATLNKIVGSLRGGQDELRRDNAALQTERVRLWETMGKLQEYVVLTQALDTAVEEHIAGVDAADPTQADTLRSDVLFPVRQKHQDLLTQLAVCAQGYLAMDVVRRNNDELIKGVDRAATTTVSALRISVMLASALDNQRKVVDQVNALRGTTEELIRGNAEMLATQSGEIQRIAADPAVGAETLRTAFQQIYRTLDAIDTYKVQATESMAATVESLTSELQQASVYLERSRSRGALDGGSA</sequence>